<keyword evidence="5" id="KW-1185">Reference proteome</keyword>
<name>A0AAE6JLB9_9SPHI</name>
<keyword evidence="1" id="KW-0472">Membrane</keyword>
<evidence type="ECO:0000313" key="2">
    <source>
        <dbReference type="EMBL" id="QEM07645.1"/>
    </source>
</evidence>
<keyword evidence="1" id="KW-0812">Transmembrane</keyword>
<evidence type="ECO:0000313" key="5">
    <source>
        <dbReference type="Proteomes" id="UP000663940"/>
    </source>
</evidence>
<evidence type="ECO:0000313" key="4">
    <source>
        <dbReference type="Proteomes" id="UP000250557"/>
    </source>
</evidence>
<dbReference type="Proteomes" id="UP000663940">
    <property type="component" value="Chromosome"/>
</dbReference>
<reference evidence="2 4" key="1">
    <citation type="submission" date="2019-08" db="EMBL/GenBank/DDBJ databases">
        <title>Comparative genome analysis confer to the adaptation heavy metal polluted environment.</title>
        <authorList>
            <person name="Li Y."/>
        </authorList>
    </citation>
    <scope>NUCLEOTIDE SEQUENCE [LARGE SCALE GENOMIC DNA]</scope>
    <source>
        <strain evidence="2 4">P2</strain>
    </source>
</reference>
<dbReference type="RefSeq" id="WP_146750335.1">
    <property type="nucleotide sequence ID" value="NZ_CP043451.1"/>
</dbReference>
<feature type="transmembrane region" description="Helical" evidence="1">
    <location>
        <begin position="171"/>
        <end position="197"/>
    </location>
</feature>
<dbReference type="Proteomes" id="UP000250557">
    <property type="component" value="Chromosome"/>
</dbReference>
<evidence type="ECO:0000256" key="1">
    <source>
        <dbReference type="SAM" id="Phobius"/>
    </source>
</evidence>
<dbReference type="EMBL" id="CP043451">
    <property type="protein sequence ID" value="QEM07645.1"/>
    <property type="molecule type" value="Genomic_DNA"/>
</dbReference>
<evidence type="ECO:0000313" key="3">
    <source>
        <dbReference type="EMBL" id="QTE49789.1"/>
    </source>
</evidence>
<reference evidence="3 5" key="2">
    <citation type="submission" date="2021-03" db="EMBL/GenBank/DDBJ databases">
        <title>Mucilaginibacter strains isolated from gold and copper mining confer multi heavy-metal resistance.</title>
        <authorList>
            <person name="Li Y."/>
        </authorList>
    </citation>
    <scope>NUCLEOTIDE SEQUENCE [LARGE SCALE GENOMIC DNA]</scope>
    <source>
        <strain evidence="3 5">P2-4</strain>
    </source>
</reference>
<protein>
    <submittedName>
        <fullName evidence="2">Uncharacterized protein</fullName>
    </submittedName>
</protein>
<proteinExistence type="predicted"/>
<feature type="transmembrane region" description="Helical" evidence="1">
    <location>
        <begin position="239"/>
        <end position="264"/>
    </location>
</feature>
<accession>A0AAE6JLB9</accession>
<sequence length="281" mass="32564">MEFFSINAFYLGVFISTIASTTTLCYGLICMIWKIKIIEVSQFGDAWFSIFKDKIFGIDFKLGWLPFGSSVRPLGYLDDVEERNKINPSDIPNAVFSKPKYVKQLINFTPLLLYIVSFFVVINLSKFDLLADTSTIFNFAWKTTKEIFYSNSHRAEFVLYAKSVLLDRNHILFSFLVADILFAAISIPTVLMNLLYASNKLSEKAKERLQILSFLPLIWLLFWEIPKFIFSIFGFKKSLIYIFSCSLGAFALGVVFFFMIIFVLKSIERNLQYNTYKKDDK</sequence>
<feature type="transmembrane region" description="Helical" evidence="1">
    <location>
        <begin position="209"/>
        <end position="233"/>
    </location>
</feature>
<dbReference type="AlphaFoldDB" id="A0AAE6JLB9"/>
<dbReference type="EMBL" id="CP071880">
    <property type="protein sequence ID" value="QTE49789.1"/>
    <property type="molecule type" value="Genomic_DNA"/>
</dbReference>
<keyword evidence="1" id="KW-1133">Transmembrane helix</keyword>
<feature type="transmembrane region" description="Helical" evidence="1">
    <location>
        <begin position="6"/>
        <end position="33"/>
    </location>
</feature>
<organism evidence="2 4">
    <name type="scientific">Mucilaginibacter rubeus</name>
    <dbReference type="NCBI Taxonomy" id="2027860"/>
    <lineage>
        <taxon>Bacteria</taxon>
        <taxon>Pseudomonadati</taxon>
        <taxon>Bacteroidota</taxon>
        <taxon>Sphingobacteriia</taxon>
        <taxon>Sphingobacteriales</taxon>
        <taxon>Sphingobacteriaceae</taxon>
        <taxon>Mucilaginibacter</taxon>
    </lineage>
</organism>
<feature type="transmembrane region" description="Helical" evidence="1">
    <location>
        <begin position="105"/>
        <end position="124"/>
    </location>
</feature>
<gene>
    <name evidence="2" type="ORF">DIU31_030635</name>
    <name evidence="3" type="ORF">J3L21_30380</name>
</gene>